<feature type="domain" description="UvrD-like helicase C-terminal" evidence="14">
    <location>
        <begin position="290"/>
        <end position="566"/>
    </location>
</feature>
<keyword evidence="16" id="KW-1185">Reference proteome</keyword>
<keyword evidence="2 12" id="KW-0547">Nucleotide-binding</keyword>
<dbReference type="InterPro" id="IPR013986">
    <property type="entry name" value="DExx_box_DNA_helicase_dom_sf"/>
</dbReference>
<evidence type="ECO:0000256" key="9">
    <source>
        <dbReference type="ARBA" id="ARBA00034808"/>
    </source>
</evidence>
<keyword evidence="15" id="KW-0540">Nuclease</keyword>
<keyword evidence="7" id="KW-0413">Isomerase</keyword>
<evidence type="ECO:0000256" key="3">
    <source>
        <dbReference type="ARBA" id="ARBA00022801"/>
    </source>
</evidence>
<comment type="catalytic activity">
    <reaction evidence="8">
        <text>Couples ATP hydrolysis with the unwinding of duplex DNA by translocating in the 3'-5' direction.</text>
        <dbReference type="EC" id="5.6.2.4"/>
    </reaction>
</comment>
<sequence length="758" mass="86683">MDFLNGLNPSQRAAVEQAEGPVMIVAGAGSGKTRVITYRVAYLIQKGVDPFNILVLTFTNKAAKEMRERITRVVGGEAKNIWMGTFHSVFAKILRVEAHLIGYPSNFTIYDTDDSKSLIRSILKEMQLDDKLYNANFVYNRISAAKNNLIAAIEYQQNPQIQAEDQSAGRDKLGQIYMTYTQRCYKAGAMDFDDLLFKTNVLLKEHPEVLYKYQTKFRYLMVDEYQDTNFSQYLIVKRLAAINENICVVGDDAQSIYAFRGANIQNILNFEKDYPDLHVFKLEQNYRSTQNIVNAANSIISNNKNQLKKNVFSDNEIGDKIKVVRAFSDNEEGKMVAESILQDRSLYSRNFKDFAILYRTNAQSRAMEEALRKLNIPYKIYGGTSFYQRKEIKDLIAYFRLTFNPNDEEALKRVINYPRRGIGDTSVDRIFIAADQHQKSVWEIISSPQDFLDGRTASVVYPFGSMIQGFQVLAKNNNAYDTAMHIAQHSGILKDLYEDKSVEGLNRYENIQELLNGIKEFSEREDIEEKGLAVFMQDIALLTNDDNDKNPNADTVSLMTIHSSKGLEFSQVFIVGLEENLFPSQLSLNSRTELEEERRLFYVAVTRAEKKLTLSYATSRYRWGTLNNCEPSRFIDEIDPRYLALDFQAPMPKPNNGDIFAKERNSWSQTQDIFTKPKPKIAQKTTTILPKAHQPSPGFTPSDTSTLQVGMEVEHERFGFGKVINLEGNKPDVKATIFFKELGQKQLLLKFAKLRIVN</sequence>
<dbReference type="Gene3D" id="1.10.486.10">
    <property type="entry name" value="PCRA, domain 4"/>
    <property type="match status" value="1"/>
</dbReference>
<dbReference type="EC" id="5.6.2.4" evidence="9"/>
<organism evidence="15 16">
    <name type="scientific">Olivibacter ginsenosidimutans</name>
    <dbReference type="NCBI Taxonomy" id="1176537"/>
    <lineage>
        <taxon>Bacteria</taxon>
        <taxon>Pseudomonadati</taxon>
        <taxon>Bacteroidota</taxon>
        <taxon>Sphingobacteriia</taxon>
        <taxon>Sphingobacteriales</taxon>
        <taxon>Sphingobacteriaceae</taxon>
        <taxon>Olivibacter</taxon>
    </lineage>
</organism>
<evidence type="ECO:0000256" key="8">
    <source>
        <dbReference type="ARBA" id="ARBA00034617"/>
    </source>
</evidence>
<keyword evidence="3 12" id="KW-0378">Hydrolase</keyword>
<comment type="similarity">
    <text evidence="1">Belongs to the helicase family. UvrD subfamily.</text>
</comment>
<comment type="catalytic activity">
    <reaction evidence="11">
        <text>ATP + H2O = ADP + phosphate + H(+)</text>
        <dbReference type="Rhea" id="RHEA:13065"/>
        <dbReference type="ChEBI" id="CHEBI:15377"/>
        <dbReference type="ChEBI" id="CHEBI:15378"/>
        <dbReference type="ChEBI" id="CHEBI:30616"/>
        <dbReference type="ChEBI" id="CHEBI:43474"/>
        <dbReference type="ChEBI" id="CHEBI:456216"/>
        <dbReference type="EC" id="5.6.2.4"/>
    </reaction>
</comment>
<dbReference type="PROSITE" id="PS51217">
    <property type="entry name" value="UVRD_HELICASE_CTER"/>
    <property type="match status" value="1"/>
</dbReference>
<reference evidence="16" key="1">
    <citation type="journal article" date="2019" name="Int. J. Syst. Evol. Microbiol.">
        <title>The Global Catalogue of Microorganisms (GCM) 10K type strain sequencing project: providing services to taxonomists for standard genome sequencing and annotation.</title>
        <authorList>
            <consortium name="The Broad Institute Genomics Platform"/>
            <consortium name="The Broad Institute Genome Sequencing Center for Infectious Disease"/>
            <person name="Wu L."/>
            <person name="Ma J."/>
        </authorList>
    </citation>
    <scope>NUCLEOTIDE SEQUENCE [LARGE SCALE GENOMIC DNA]</scope>
    <source>
        <strain evidence="16">JCM 18200</strain>
    </source>
</reference>
<protein>
    <recommendedName>
        <fullName evidence="9">DNA 3'-5' helicase</fullName>
        <ecNumber evidence="9">5.6.2.4</ecNumber>
    </recommendedName>
    <alternativeName>
        <fullName evidence="10">DNA 3'-5' helicase II</fullName>
    </alternativeName>
</protein>
<dbReference type="Pfam" id="PF00580">
    <property type="entry name" value="UvrD-helicase"/>
    <property type="match status" value="1"/>
</dbReference>
<dbReference type="PANTHER" id="PTHR11070">
    <property type="entry name" value="UVRD / RECB / PCRA DNA HELICASE FAMILY MEMBER"/>
    <property type="match status" value="1"/>
</dbReference>
<keyword evidence="4 12" id="KW-0347">Helicase</keyword>
<evidence type="ECO:0000256" key="7">
    <source>
        <dbReference type="ARBA" id="ARBA00023235"/>
    </source>
</evidence>
<evidence type="ECO:0000256" key="2">
    <source>
        <dbReference type="ARBA" id="ARBA00022741"/>
    </source>
</evidence>
<dbReference type="RefSeq" id="WP_345234716.1">
    <property type="nucleotide sequence ID" value="NZ_BAABIQ010000044.1"/>
</dbReference>
<dbReference type="InterPro" id="IPR014016">
    <property type="entry name" value="UvrD-like_ATP-bd"/>
</dbReference>
<dbReference type="GO" id="GO:0004527">
    <property type="term" value="F:exonuclease activity"/>
    <property type="evidence" value="ECO:0007669"/>
    <property type="project" value="UniProtKB-KW"/>
</dbReference>
<name>A0ABP9C7G1_9SPHI</name>
<dbReference type="InterPro" id="IPR027417">
    <property type="entry name" value="P-loop_NTPase"/>
</dbReference>
<evidence type="ECO:0000259" key="14">
    <source>
        <dbReference type="PROSITE" id="PS51217"/>
    </source>
</evidence>
<dbReference type="SUPFAM" id="SSF52540">
    <property type="entry name" value="P-loop containing nucleoside triphosphate hydrolases"/>
    <property type="match status" value="1"/>
</dbReference>
<keyword evidence="6" id="KW-0238">DNA-binding</keyword>
<feature type="binding site" evidence="12">
    <location>
        <begin position="26"/>
        <end position="33"/>
    </location>
    <ligand>
        <name>ATP</name>
        <dbReference type="ChEBI" id="CHEBI:30616"/>
    </ligand>
</feature>
<dbReference type="EMBL" id="BAABIQ010000044">
    <property type="protein sequence ID" value="GAA4806211.1"/>
    <property type="molecule type" value="Genomic_DNA"/>
</dbReference>
<dbReference type="Pfam" id="PF13361">
    <property type="entry name" value="UvrD_C"/>
    <property type="match status" value="1"/>
</dbReference>
<comment type="caution">
    <text evidence="15">The sequence shown here is derived from an EMBL/GenBank/DDBJ whole genome shotgun (WGS) entry which is preliminary data.</text>
</comment>
<keyword evidence="5 12" id="KW-0067">ATP-binding</keyword>
<keyword evidence="15" id="KW-0269">Exonuclease</keyword>
<dbReference type="PROSITE" id="PS51198">
    <property type="entry name" value="UVRD_HELICASE_ATP_BIND"/>
    <property type="match status" value="1"/>
</dbReference>
<evidence type="ECO:0000313" key="15">
    <source>
        <dbReference type="EMBL" id="GAA4806211.1"/>
    </source>
</evidence>
<evidence type="ECO:0000256" key="4">
    <source>
        <dbReference type="ARBA" id="ARBA00022806"/>
    </source>
</evidence>
<evidence type="ECO:0000256" key="5">
    <source>
        <dbReference type="ARBA" id="ARBA00022840"/>
    </source>
</evidence>
<gene>
    <name evidence="15" type="ORF">GCM10023231_39270</name>
</gene>
<dbReference type="Gene3D" id="3.40.50.300">
    <property type="entry name" value="P-loop containing nucleotide triphosphate hydrolases"/>
    <property type="match status" value="2"/>
</dbReference>
<evidence type="ECO:0000256" key="6">
    <source>
        <dbReference type="ARBA" id="ARBA00023125"/>
    </source>
</evidence>
<accession>A0ABP9C7G1</accession>
<evidence type="ECO:0000256" key="10">
    <source>
        <dbReference type="ARBA" id="ARBA00034923"/>
    </source>
</evidence>
<evidence type="ECO:0000256" key="11">
    <source>
        <dbReference type="ARBA" id="ARBA00048988"/>
    </source>
</evidence>
<dbReference type="Pfam" id="PF21196">
    <property type="entry name" value="PcrA_UvrD_tudor"/>
    <property type="match status" value="1"/>
</dbReference>
<evidence type="ECO:0000313" key="16">
    <source>
        <dbReference type="Proteomes" id="UP001501411"/>
    </source>
</evidence>
<dbReference type="InterPro" id="IPR000212">
    <property type="entry name" value="DNA_helicase_UvrD/REP"/>
</dbReference>
<evidence type="ECO:0000256" key="1">
    <source>
        <dbReference type="ARBA" id="ARBA00009922"/>
    </source>
</evidence>
<dbReference type="PANTHER" id="PTHR11070:SF2">
    <property type="entry name" value="ATP-DEPENDENT DNA HELICASE SRS2"/>
    <property type="match status" value="1"/>
</dbReference>
<dbReference type="Proteomes" id="UP001501411">
    <property type="component" value="Unassembled WGS sequence"/>
</dbReference>
<dbReference type="CDD" id="cd18807">
    <property type="entry name" value="SF1_C_UvrD"/>
    <property type="match status" value="1"/>
</dbReference>
<feature type="domain" description="UvrD-like helicase ATP-binding" evidence="13">
    <location>
        <begin position="5"/>
        <end position="289"/>
    </location>
</feature>
<dbReference type="InterPro" id="IPR014017">
    <property type="entry name" value="DNA_helicase_UvrD-like_C"/>
</dbReference>
<evidence type="ECO:0000259" key="13">
    <source>
        <dbReference type="PROSITE" id="PS51198"/>
    </source>
</evidence>
<dbReference type="CDD" id="cd17932">
    <property type="entry name" value="DEXQc_UvrD"/>
    <property type="match status" value="1"/>
</dbReference>
<dbReference type="Gene3D" id="1.10.10.160">
    <property type="match status" value="1"/>
</dbReference>
<proteinExistence type="inferred from homology"/>
<evidence type="ECO:0000256" key="12">
    <source>
        <dbReference type="PROSITE-ProRule" id="PRU00560"/>
    </source>
</evidence>